<evidence type="ECO:0008006" key="4">
    <source>
        <dbReference type="Google" id="ProtNLM"/>
    </source>
</evidence>
<keyword evidence="1" id="KW-0472">Membrane</keyword>
<name>A0A6P2C3R5_9ACTN</name>
<dbReference type="Proteomes" id="UP000460272">
    <property type="component" value="Unassembled WGS sequence"/>
</dbReference>
<feature type="transmembrane region" description="Helical" evidence="1">
    <location>
        <begin position="44"/>
        <end position="63"/>
    </location>
</feature>
<comment type="caution">
    <text evidence="2">The sequence shown here is derived from an EMBL/GenBank/DDBJ whole genome shotgun (WGS) entry which is preliminary data.</text>
</comment>
<sequence length="113" mass="12331">MPRLPGDPSLAGWLLFSIGFRLPPRNREWVRHELTDAGWRGRTIGRLMVVMIPVCVALAFLPGPAWLRIAVPALALIASVGTVAISADDVRAARLKQHGLEVPDDPDLGRPTH</sequence>
<proteinExistence type="predicted"/>
<gene>
    <name evidence="2" type="ORF">EAS64_17295</name>
</gene>
<feature type="transmembrane region" description="Helical" evidence="1">
    <location>
        <begin position="69"/>
        <end position="87"/>
    </location>
</feature>
<dbReference type="OrthoDB" id="5195204at2"/>
<evidence type="ECO:0000256" key="1">
    <source>
        <dbReference type="SAM" id="Phobius"/>
    </source>
</evidence>
<dbReference type="EMBL" id="RPFW01000003">
    <property type="protein sequence ID" value="TVZ04153.1"/>
    <property type="molecule type" value="Genomic_DNA"/>
</dbReference>
<evidence type="ECO:0000313" key="3">
    <source>
        <dbReference type="Proteomes" id="UP000460272"/>
    </source>
</evidence>
<keyword evidence="1" id="KW-0812">Transmembrane</keyword>
<dbReference type="AlphaFoldDB" id="A0A6P2C3R5"/>
<evidence type="ECO:0000313" key="2">
    <source>
        <dbReference type="EMBL" id="TVZ04153.1"/>
    </source>
</evidence>
<reference evidence="2 3" key="1">
    <citation type="submission" date="2018-11" db="EMBL/GenBank/DDBJ databases">
        <title>Trebonia kvetii gen.nov., sp.nov., a novel acidophilic actinobacterium, and proposal of the new actinobacterial family Treboniaceae fam. nov.</title>
        <authorList>
            <person name="Rapoport D."/>
            <person name="Sagova-Mareckova M."/>
            <person name="Sedlacek I."/>
            <person name="Provaznik J."/>
            <person name="Kralova S."/>
            <person name="Pavlinic D."/>
            <person name="Benes V."/>
            <person name="Kopecky J."/>
        </authorList>
    </citation>
    <scope>NUCLEOTIDE SEQUENCE [LARGE SCALE GENOMIC DNA]</scope>
    <source>
        <strain evidence="2 3">15Tr583</strain>
    </source>
</reference>
<accession>A0A6P2C3R5</accession>
<dbReference type="RefSeq" id="WP_145854023.1">
    <property type="nucleotide sequence ID" value="NZ_RPFW01000003.1"/>
</dbReference>
<organism evidence="2 3">
    <name type="scientific">Trebonia kvetii</name>
    <dbReference type="NCBI Taxonomy" id="2480626"/>
    <lineage>
        <taxon>Bacteria</taxon>
        <taxon>Bacillati</taxon>
        <taxon>Actinomycetota</taxon>
        <taxon>Actinomycetes</taxon>
        <taxon>Streptosporangiales</taxon>
        <taxon>Treboniaceae</taxon>
        <taxon>Trebonia</taxon>
    </lineage>
</organism>
<dbReference type="Pfam" id="PF17240">
    <property type="entry name" value="DUF5313"/>
    <property type="match status" value="1"/>
</dbReference>
<keyword evidence="3" id="KW-1185">Reference proteome</keyword>
<protein>
    <recommendedName>
        <fullName evidence="4">DUF5313 domain-containing protein</fullName>
    </recommendedName>
</protein>
<dbReference type="InterPro" id="IPR035197">
    <property type="entry name" value="DUF5313"/>
</dbReference>
<keyword evidence="1" id="KW-1133">Transmembrane helix</keyword>